<keyword evidence="5 8" id="KW-0472">Membrane</keyword>
<evidence type="ECO:0000256" key="8">
    <source>
        <dbReference type="SAM" id="Phobius"/>
    </source>
</evidence>
<dbReference type="GO" id="GO:0043495">
    <property type="term" value="F:protein-membrane adaptor activity"/>
    <property type="evidence" value="ECO:0007669"/>
    <property type="project" value="TreeGrafter"/>
</dbReference>
<dbReference type="GO" id="GO:0034993">
    <property type="term" value="C:meiotic nuclear membrane microtubule tethering complex"/>
    <property type="evidence" value="ECO:0007669"/>
    <property type="project" value="TreeGrafter"/>
</dbReference>
<reference evidence="11" key="3">
    <citation type="submission" date="2022-06" db="UniProtKB">
        <authorList>
            <consortium name="EnsemblMetazoa"/>
        </authorList>
    </citation>
    <scope>IDENTIFICATION</scope>
</reference>
<feature type="region of interest" description="Disordered" evidence="7">
    <location>
        <begin position="294"/>
        <end position="316"/>
    </location>
</feature>
<feature type="compositionally biased region" description="Acidic residues" evidence="7">
    <location>
        <begin position="297"/>
        <end position="307"/>
    </location>
</feature>
<protein>
    <submittedName>
        <fullName evidence="10">SUN domain-containing protein 1</fullName>
    </submittedName>
</protein>
<feature type="transmembrane region" description="Helical" evidence="8">
    <location>
        <begin position="456"/>
        <end position="473"/>
    </location>
</feature>
<evidence type="ECO:0000313" key="12">
    <source>
        <dbReference type="Proteomes" id="UP000070412"/>
    </source>
</evidence>
<evidence type="ECO:0000256" key="7">
    <source>
        <dbReference type="SAM" id="MobiDB-lite"/>
    </source>
</evidence>
<evidence type="ECO:0000256" key="1">
    <source>
        <dbReference type="ARBA" id="ARBA00004370"/>
    </source>
</evidence>
<organism evidence="10">
    <name type="scientific">Sarcoptes scabiei</name>
    <name type="common">Itch mite</name>
    <name type="synonym">Acarus scabiei</name>
    <dbReference type="NCBI Taxonomy" id="52283"/>
    <lineage>
        <taxon>Eukaryota</taxon>
        <taxon>Metazoa</taxon>
        <taxon>Ecdysozoa</taxon>
        <taxon>Arthropoda</taxon>
        <taxon>Chelicerata</taxon>
        <taxon>Arachnida</taxon>
        <taxon>Acari</taxon>
        <taxon>Acariformes</taxon>
        <taxon>Sarcoptiformes</taxon>
        <taxon>Astigmata</taxon>
        <taxon>Psoroptidia</taxon>
        <taxon>Sarcoptoidea</taxon>
        <taxon>Sarcoptidae</taxon>
        <taxon>Sarcoptinae</taxon>
        <taxon>Sarcoptes</taxon>
    </lineage>
</organism>
<evidence type="ECO:0000256" key="6">
    <source>
        <dbReference type="SAM" id="Coils"/>
    </source>
</evidence>
<reference evidence="12" key="1">
    <citation type="journal article" date="2020" name="PLoS Negl. Trop. Dis.">
        <title>High-quality nuclear genome for Sarcoptes scabiei-A critical resource for a neglected parasite.</title>
        <authorList>
            <person name="Korhonen P.K."/>
            <person name="Gasser R.B."/>
            <person name="Ma G."/>
            <person name="Wang T."/>
            <person name="Stroehlein A.J."/>
            <person name="Young N.D."/>
            <person name="Ang C.S."/>
            <person name="Fernando D.D."/>
            <person name="Lu H.C."/>
            <person name="Taylor S."/>
            <person name="Reynolds S.L."/>
            <person name="Mofiz E."/>
            <person name="Najaraj S.H."/>
            <person name="Gowda H."/>
            <person name="Madugundu A."/>
            <person name="Renuse S."/>
            <person name="Holt D."/>
            <person name="Pandey A."/>
            <person name="Papenfuss A.T."/>
            <person name="Fischer K."/>
        </authorList>
    </citation>
    <scope>NUCLEOTIDE SEQUENCE [LARGE SCALE GENOMIC DNA]</scope>
</reference>
<name>A0A834RHT0_SARSC</name>
<feature type="coiled-coil region" evidence="6">
    <location>
        <begin position="548"/>
        <end position="589"/>
    </location>
</feature>
<dbReference type="OrthoDB" id="342281at2759"/>
<dbReference type="PROSITE" id="PS51469">
    <property type="entry name" value="SUN"/>
    <property type="match status" value="1"/>
</dbReference>
<dbReference type="Proteomes" id="UP000070412">
    <property type="component" value="Unassembled WGS sequence"/>
</dbReference>
<keyword evidence="12" id="KW-1185">Reference proteome</keyword>
<evidence type="ECO:0000256" key="5">
    <source>
        <dbReference type="ARBA" id="ARBA00023136"/>
    </source>
</evidence>
<dbReference type="FunFam" id="2.60.120.260:FF:000009">
    <property type="entry name" value="SUN domain-containing protein 1 isoform X1"/>
    <property type="match status" value="1"/>
</dbReference>
<reference evidence="10" key="2">
    <citation type="submission" date="2020-01" db="EMBL/GenBank/DDBJ databases">
        <authorList>
            <person name="Korhonen P.K.K."/>
            <person name="Guangxu M.G."/>
            <person name="Wang T.W."/>
            <person name="Stroehlein A.J.S."/>
            <person name="Young N.D."/>
            <person name="Ang C.-S.A."/>
            <person name="Fernando D.W.F."/>
            <person name="Lu H.L."/>
            <person name="Taylor S.T."/>
            <person name="Ehtesham M.E.M."/>
            <person name="Najaraj S.H.N."/>
            <person name="Harsha G.H.G."/>
            <person name="Madugundu A.M."/>
            <person name="Renuse S.R."/>
            <person name="Holt D.H."/>
            <person name="Pandey A.P."/>
            <person name="Papenfuss A.P."/>
            <person name="Gasser R.B.G."/>
            <person name="Fischer K.F."/>
        </authorList>
    </citation>
    <scope>NUCLEOTIDE SEQUENCE</scope>
    <source>
        <strain evidence="10">SSS_KF_BRIS2020</strain>
    </source>
</reference>
<gene>
    <name evidence="10" type="ORF">SSS_4225</name>
</gene>
<accession>A0A834RHT0</accession>
<evidence type="ECO:0000313" key="10">
    <source>
        <dbReference type="EMBL" id="KAF7496430.1"/>
    </source>
</evidence>
<feature type="domain" description="SUN" evidence="9">
    <location>
        <begin position="697"/>
        <end position="869"/>
    </location>
</feature>
<evidence type="ECO:0000256" key="3">
    <source>
        <dbReference type="ARBA" id="ARBA00022989"/>
    </source>
</evidence>
<dbReference type="InterPro" id="IPR012919">
    <property type="entry name" value="SUN_dom"/>
</dbReference>
<dbReference type="PANTHER" id="PTHR12911">
    <property type="entry name" value="SAD1/UNC-84-LIKE PROTEIN-RELATED"/>
    <property type="match status" value="1"/>
</dbReference>
<keyword evidence="2 8" id="KW-0812">Transmembrane</keyword>
<sequence>MDISSVVESKISFETKVSKSSHKKSKQSKSEKLLNITKKKSLDFGKIDLLEKKIETITEEVLETESSFKSAETNPKSLKVIKRKIIQKELKQVEKNLDRNEKFSSIIENTRKNSTLNSGKNFSRLESTEIAKDHNQNYFLGKNSDESPKFKSSHTHTDTHKNNCLQLKSYPSIDEEIRRRYLQYIRLENLQRDQCKTDYTYAHSYSYSPLVPFQEQFNWLVPNMSRPSIRYQNDSTLVEGESVTRKFLQSIPVSQIKNLDRIKNSDSTIIKRNKLPVLHSTPLKHDLVIRNGANSEFSDDDRDENDINDPTIRDLKQSNNKTSRTRFKIYAHNKGYDEFEQNQFSEDENEAGFAIIKKLKYFLRSLFRSEHQSAIQESTNNIDVNSRLTSNSNRFMYRDSSNQIESHENFSNLEIPHQNLTNRWSTKLRMSKNSNNGNNFNPPKYFFKRFWEKHSILLSSLLLLLLCIFFILFNKHYLRLSLSDFDYEFPHRFIAFIPNVLTSFLPSFPTSFFNSNKAPSNEDRSKEFKNFDNSFGFGDDTSKITSELLSIRNELAKLNQNQNSQESQNNQYESSLKMLVEKINILESRLNSCCQKNFDEFEYKIQSLVAERIEKFKLKSDTELRDKIDSIKLHLLELINENYSKINESLMQKFDLKNTFSSNEIQNSDIDRLIQSALAKYDADKTGETDYALESSGAWIMNTRCSETYELHPASYKLFGVTLWRSSNSPRIVIQSGVVPGECWCFKGAEGRLAIHLSARIIPTAFSYEHIPIELSRDGHILSAPDRFIVYGLRTEDDTAPLILGEYRYKMLNLTENQQKIQDRLQRFPVVHIQTAQQTFDMIELDIKSNHGHPKYTCLYRFRVHGHLPASNKNSLV</sequence>
<dbReference type="AlphaFoldDB" id="A0A834RHT0"/>
<dbReference type="Pfam" id="PF07738">
    <property type="entry name" value="Sad1_UNC"/>
    <property type="match status" value="1"/>
</dbReference>
<comment type="subcellular location">
    <subcellularLocation>
        <location evidence="1">Membrane</location>
    </subcellularLocation>
</comment>
<feature type="transmembrane region" description="Helical" evidence="8">
    <location>
        <begin position="493"/>
        <end position="514"/>
    </location>
</feature>
<evidence type="ECO:0000256" key="2">
    <source>
        <dbReference type="ARBA" id="ARBA00022692"/>
    </source>
</evidence>
<proteinExistence type="predicted"/>
<keyword evidence="4 6" id="KW-0175">Coiled coil</keyword>
<dbReference type="Gene3D" id="2.60.120.260">
    <property type="entry name" value="Galactose-binding domain-like"/>
    <property type="match status" value="1"/>
</dbReference>
<keyword evidence="3 8" id="KW-1133">Transmembrane helix</keyword>
<evidence type="ECO:0000313" key="11">
    <source>
        <dbReference type="EnsemblMetazoa" id="KAF7496430.1"/>
    </source>
</evidence>
<dbReference type="EMBL" id="WVUK01000007">
    <property type="protein sequence ID" value="KAF7496430.1"/>
    <property type="molecule type" value="Genomic_DNA"/>
</dbReference>
<evidence type="ECO:0000256" key="4">
    <source>
        <dbReference type="ARBA" id="ARBA00023054"/>
    </source>
</evidence>
<dbReference type="PANTHER" id="PTHR12911:SF8">
    <property type="entry name" value="KLAROID PROTEIN-RELATED"/>
    <property type="match status" value="1"/>
</dbReference>
<evidence type="ECO:0000259" key="9">
    <source>
        <dbReference type="PROSITE" id="PS51469"/>
    </source>
</evidence>
<dbReference type="EnsemblMetazoa" id="SSS_4225s_mrna">
    <property type="protein sequence ID" value="KAF7496430.1"/>
    <property type="gene ID" value="SSS_4225"/>
</dbReference>
<dbReference type="InterPro" id="IPR045119">
    <property type="entry name" value="SUN1-5"/>
</dbReference>